<comment type="caution">
    <text evidence="1">The sequence shown here is derived from an EMBL/GenBank/DDBJ whole genome shotgun (WGS) entry which is preliminary data.</text>
</comment>
<protein>
    <submittedName>
        <fullName evidence="1">Uncharacterized protein</fullName>
    </submittedName>
</protein>
<sequence>MLASGKASVRVLEYTDSLPRPPGRASAPAHLITGDLVDTGRILVPTTEFSPVPSCPPAVLIVQTDHVVFVTSDVTLLKTAQVVLKTGVLLCASRNADCQFARVISMPICQVEEKVLLPFFPEGVRRLLPLMPASKWQSRFNDENLR</sequence>
<name>A0ABD0KA16_9CAEN</name>
<proteinExistence type="predicted"/>
<keyword evidence="2" id="KW-1185">Reference proteome</keyword>
<evidence type="ECO:0000313" key="1">
    <source>
        <dbReference type="EMBL" id="KAK7483930.1"/>
    </source>
</evidence>
<accession>A0ABD0KA16</accession>
<gene>
    <name evidence="1" type="ORF">BaRGS_00024814</name>
</gene>
<evidence type="ECO:0000313" key="2">
    <source>
        <dbReference type="Proteomes" id="UP001519460"/>
    </source>
</evidence>
<reference evidence="1 2" key="1">
    <citation type="journal article" date="2023" name="Sci. Data">
        <title>Genome assembly of the Korean intertidal mud-creeper Batillaria attramentaria.</title>
        <authorList>
            <person name="Patra A.K."/>
            <person name="Ho P.T."/>
            <person name="Jun S."/>
            <person name="Lee S.J."/>
            <person name="Kim Y."/>
            <person name="Won Y.J."/>
        </authorList>
    </citation>
    <scope>NUCLEOTIDE SEQUENCE [LARGE SCALE GENOMIC DNA]</scope>
    <source>
        <strain evidence="1">Wonlab-2016</strain>
    </source>
</reference>
<dbReference type="AlphaFoldDB" id="A0ABD0KA16"/>
<dbReference type="EMBL" id="JACVVK020000218">
    <property type="protein sequence ID" value="KAK7483930.1"/>
    <property type="molecule type" value="Genomic_DNA"/>
</dbReference>
<dbReference type="Proteomes" id="UP001519460">
    <property type="component" value="Unassembled WGS sequence"/>
</dbReference>
<organism evidence="1 2">
    <name type="scientific">Batillaria attramentaria</name>
    <dbReference type="NCBI Taxonomy" id="370345"/>
    <lineage>
        <taxon>Eukaryota</taxon>
        <taxon>Metazoa</taxon>
        <taxon>Spiralia</taxon>
        <taxon>Lophotrochozoa</taxon>
        <taxon>Mollusca</taxon>
        <taxon>Gastropoda</taxon>
        <taxon>Caenogastropoda</taxon>
        <taxon>Sorbeoconcha</taxon>
        <taxon>Cerithioidea</taxon>
        <taxon>Batillariidae</taxon>
        <taxon>Batillaria</taxon>
    </lineage>
</organism>